<evidence type="ECO:0008006" key="11">
    <source>
        <dbReference type="Google" id="ProtNLM"/>
    </source>
</evidence>
<dbReference type="InterPro" id="IPR011608">
    <property type="entry name" value="PRD"/>
</dbReference>
<dbReference type="PANTHER" id="PTHR30185:SF18">
    <property type="entry name" value="TRANSCRIPTIONAL REGULATOR MTLR"/>
    <property type="match status" value="1"/>
</dbReference>
<gene>
    <name evidence="9" type="ORF">SD70_02895</name>
</gene>
<dbReference type="Pfam" id="PF05043">
    <property type="entry name" value="Mga"/>
    <property type="match status" value="1"/>
</dbReference>
<dbReference type="SUPFAM" id="SSF46785">
    <property type="entry name" value="Winged helix' DNA-binding domain"/>
    <property type="match status" value="2"/>
</dbReference>
<proteinExistence type="predicted"/>
<dbReference type="InterPro" id="IPR036095">
    <property type="entry name" value="PTS_EIIB-like_sf"/>
</dbReference>
<dbReference type="SUPFAM" id="SSF63520">
    <property type="entry name" value="PTS-regulatory domain, PRD"/>
    <property type="match status" value="1"/>
</dbReference>
<dbReference type="Gene3D" id="1.10.1790.10">
    <property type="entry name" value="PRD domain"/>
    <property type="match status" value="1"/>
</dbReference>
<dbReference type="InterPro" id="IPR013011">
    <property type="entry name" value="PTS_EIIB_2"/>
</dbReference>
<dbReference type="Gene3D" id="3.40.50.2300">
    <property type="match status" value="1"/>
</dbReference>
<dbReference type="PROSITE" id="PS51099">
    <property type="entry name" value="PTS_EIIB_TYPE_2"/>
    <property type="match status" value="1"/>
</dbReference>
<keyword evidence="10" id="KW-1185">Reference proteome</keyword>
<evidence type="ECO:0000259" key="7">
    <source>
        <dbReference type="PROSITE" id="PS51099"/>
    </source>
</evidence>
<evidence type="ECO:0000313" key="10">
    <source>
        <dbReference type="Proteomes" id="UP000031967"/>
    </source>
</evidence>
<dbReference type="InterPro" id="IPR036390">
    <property type="entry name" value="WH_DNA-bd_sf"/>
</dbReference>
<dbReference type="InterPro" id="IPR016152">
    <property type="entry name" value="PTrfase/Anion_transptr"/>
</dbReference>
<dbReference type="Proteomes" id="UP000031967">
    <property type="component" value="Unassembled WGS sequence"/>
</dbReference>
<dbReference type="Gene3D" id="1.10.10.10">
    <property type="entry name" value="Winged helix-like DNA-binding domain superfamily/Winged helix DNA-binding domain"/>
    <property type="match status" value="1"/>
</dbReference>
<evidence type="ECO:0000256" key="3">
    <source>
        <dbReference type="ARBA" id="ARBA00023015"/>
    </source>
</evidence>
<evidence type="ECO:0000313" key="9">
    <source>
        <dbReference type="EMBL" id="KIL42135.1"/>
    </source>
</evidence>
<keyword evidence="3" id="KW-0805">Transcription regulation</keyword>
<keyword evidence="1" id="KW-0808">Transferase</keyword>
<evidence type="ECO:0000256" key="2">
    <source>
        <dbReference type="ARBA" id="ARBA00022737"/>
    </source>
</evidence>
<dbReference type="InterPro" id="IPR007737">
    <property type="entry name" value="Mga_HTH"/>
</dbReference>
<reference evidence="9 10" key="1">
    <citation type="submission" date="2014-12" db="EMBL/GenBank/DDBJ databases">
        <title>Draft genome sequence of Paenibacillus kamchatkensis strain B-2647.</title>
        <authorList>
            <person name="Karlyshev A.V."/>
            <person name="Kudryashova E.B."/>
        </authorList>
    </citation>
    <scope>NUCLEOTIDE SEQUENCE [LARGE SCALE GENOMIC DNA]</scope>
    <source>
        <strain evidence="9 10">VKM B-2647</strain>
    </source>
</reference>
<organism evidence="9 10">
    <name type="scientific">Gordoniibacillus kamchatkensis</name>
    <dbReference type="NCBI Taxonomy" id="1590651"/>
    <lineage>
        <taxon>Bacteria</taxon>
        <taxon>Bacillati</taxon>
        <taxon>Bacillota</taxon>
        <taxon>Bacilli</taxon>
        <taxon>Bacillales</taxon>
        <taxon>Paenibacillaceae</taxon>
        <taxon>Gordoniibacillus</taxon>
    </lineage>
</organism>
<dbReference type="SUPFAM" id="SSF55804">
    <property type="entry name" value="Phoshotransferase/anion transport protein"/>
    <property type="match status" value="1"/>
</dbReference>
<keyword evidence="5" id="KW-0804">Transcription</keyword>
<dbReference type="Pfam" id="PF00874">
    <property type="entry name" value="PRD"/>
    <property type="match status" value="1"/>
</dbReference>
<keyword evidence="2" id="KW-0677">Repeat</keyword>
<comment type="caution">
    <text evidence="9">The sequence shown here is derived from an EMBL/GenBank/DDBJ whole genome shotgun (WGS) entry which is preliminary data.</text>
</comment>
<dbReference type="InterPro" id="IPR036388">
    <property type="entry name" value="WH-like_DNA-bd_sf"/>
</dbReference>
<dbReference type="PROSITE" id="PS51094">
    <property type="entry name" value="PTS_EIIA_TYPE_2"/>
    <property type="match status" value="1"/>
</dbReference>
<accession>A0ABR5AM78</accession>
<dbReference type="CDD" id="cd05568">
    <property type="entry name" value="PTS_IIB_bgl_like"/>
    <property type="match status" value="1"/>
</dbReference>
<dbReference type="InterPro" id="IPR050661">
    <property type="entry name" value="BglG_antiterminators"/>
</dbReference>
<dbReference type="PROSITE" id="PS51372">
    <property type="entry name" value="PRD_2"/>
    <property type="match status" value="1"/>
</dbReference>
<evidence type="ECO:0000259" key="8">
    <source>
        <dbReference type="PROSITE" id="PS51372"/>
    </source>
</evidence>
<evidence type="ECO:0000256" key="1">
    <source>
        <dbReference type="ARBA" id="ARBA00022679"/>
    </source>
</evidence>
<dbReference type="Gene3D" id="3.40.930.10">
    <property type="entry name" value="Mannitol-specific EII, Chain A"/>
    <property type="match status" value="1"/>
</dbReference>
<dbReference type="PANTHER" id="PTHR30185">
    <property type="entry name" value="CRYPTIC BETA-GLUCOSIDE BGL OPERON ANTITERMINATOR"/>
    <property type="match status" value="1"/>
</dbReference>
<feature type="domain" description="PTS EIIB type-2" evidence="7">
    <location>
        <begin position="408"/>
        <end position="497"/>
    </location>
</feature>
<protein>
    <recommendedName>
        <fullName evidence="11">PTS system EIIA component</fullName>
    </recommendedName>
</protein>
<dbReference type="InterPro" id="IPR036634">
    <property type="entry name" value="PRD_sf"/>
</dbReference>
<dbReference type="RefSeq" id="WP_041045473.1">
    <property type="nucleotide sequence ID" value="NZ_JXAK01000003.1"/>
</dbReference>
<evidence type="ECO:0000259" key="6">
    <source>
        <dbReference type="PROSITE" id="PS51094"/>
    </source>
</evidence>
<dbReference type="InterPro" id="IPR013196">
    <property type="entry name" value="HTH_11"/>
</dbReference>
<feature type="domain" description="PTS EIIA type-2" evidence="6">
    <location>
        <begin position="526"/>
        <end position="671"/>
    </location>
</feature>
<evidence type="ECO:0000256" key="4">
    <source>
        <dbReference type="ARBA" id="ARBA00023159"/>
    </source>
</evidence>
<evidence type="ECO:0000256" key="5">
    <source>
        <dbReference type="ARBA" id="ARBA00023163"/>
    </source>
</evidence>
<dbReference type="SUPFAM" id="SSF52794">
    <property type="entry name" value="PTS system IIB component-like"/>
    <property type="match status" value="1"/>
</dbReference>
<dbReference type="EMBL" id="JXAK01000003">
    <property type="protein sequence ID" value="KIL42135.1"/>
    <property type="molecule type" value="Genomic_DNA"/>
</dbReference>
<sequence>MQVSGRQRQIVELLLRRKDEITAAEIAKDIKVSVRTVHRELSELEPMLAAYGAVLHKRSGKGIRLEAPPNKLEELRQLAITGGAADYSSEERKLLILMTLLEESEPLKLYAIAHNLGVAVPTVSHDLDELESWIAGRGLKLVRRRGYGVQITGPEQRVRSAICELAGNYLDDSDLFGSKPAQNQSLVTAKLLGFVGKQHLMTVEEALWQAEDKRLNELSESEYTELLIRITVAVHRMRQGKLMEAEDGCKAESLSEEERRWLSSLSDALLLELPEAEACHLAQLYERAGVSDHHLLLAKNELSSREQAGRLISHMEQQLQAPFGMDRSLREGLLSHMDSAMERLRAGAIIRNPLLAQIKKDYEQLFDSIRRAVNDSMAGIDVPDEEIGFLVMHFGASMERLKQLGRSVRAIIVCTSGIGSSKMLAVRLRKELPQIEIVGHVSWFEASRIPEESYDLIISTVDLPIEPDRYIKLSPLLTKDEAETLRSYIRDVTLQENRSRHAAKSDGTAALEQLYRLQKYLNEIVRLIDQFEIYELDPSGCSLRDILRRSCGAIADRDGMRNFEAVVQLLIERQKLSTQVIPDTRIALFHTRSEYIARPSFTLFRLSDDLPLEDDSSAGVRHLLLMLGPQDLSRESLEVLSEISSFLLNEKMALLLETGTRQAIQQFLSQELAAFFININTDMRRDLL</sequence>
<dbReference type="Pfam" id="PF08279">
    <property type="entry name" value="HTH_11"/>
    <property type="match status" value="1"/>
</dbReference>
<dbReference type="InterPro" id="IPR002178">
    <property type="entry name" value="PTS_EIIA_type-2_dom"/>
</dbReference>
<keyword evidence="4" id="KW-0010">Activator</keyword>
<dbReference type="Pfam" id="PF00359">
    <property type="entry name" value="PTS_EIIA_2"/>
    <property type="match status" value="1"/>
</dbReference>
<name>A0ABR5AM78_9BACL</name>
<feature type="domain" description="PRD" evidence="8">
    <location>
        <begin position="299"/>
        <end position="404"/>
    </location>
</feature>